<dbReference type="InterPro" id="IPR047951">
    <property type="entry name" value="Transpos_ISL3"/>
</dbReference>
<dbReference type="PANTHER" id="PTHR33498:SF1">
    <property type="entry name" value="TRANSPOSASE FOR INSERTION SEQUENCE ELEMENT IS1557"/>
    <property type="match status" value="1"/>
</dbReference>
<keyword evidence="3" id="KW-1185">Reference proteome</keyword>
<dbReference type="InterPro" id="IPR002560">
    <property type="entry name" value="Transposase_DDE"/>
</dbReference>
<dbReference type="EMBL" id="QPIW01000008">
    <property type="protein sequence ID" value="RDB05667.1"/>
    <property type="molecule type" value="Genomic_DNA"/>
</dbReference>
<feature type="domain" description="Transposase IS204/IS1001/IS1096/IS1165 DDE" evidence="1">
    <location>
        <begin position="56"/>
        <end position="321"/>
    </location>
</feature>
<reference evidence="2 3" key="1">
    <citation type="submission" date="2018-07" db="EMBL/GenBank/DDBJ databases">
        <title>Genome analysis of Runella aurantiaca.</title>
        <authorList>
            <person name="Yang X."/>
        </authorList>
    </citation>
    <scope>NUCLEOTIDE SEQUENCE [LARGE SCALE GENOMIC DNA]</scope>
    <source>
        <strain evidence="2 3">YX9</strain>
    </source>
</reference>
<dbReference type="Proteomes" id="UP000253141">
    <property type="component" value="Unassembled WGS sequence"/>
</dbReference>
<evidence type="ECO:0000259" key="1">
    <source>
        <dbReference type="Pfam" id="PF01610"/>
    </source>
</evidence>
<organism evidence="2 3">
    <name type="scientific">Runella aurantiaca</name>
    <dbReference type="NCBI Taxonomy" id="2282308"/>
    <lineage>
        <taxon>Bacteria</taxon>
        <taxon>Pseudomonadati</taxon>
        <taxon>Bacteroidota</taxon>
        <taxon>Cytophagia</taxon>
        <taxon>Cytophagales</taxon>
        <taxon>Spirosomataceae</taxon>
        <taxon>Runella</taxon>
    </lineage>
</organism>
<accession>A0A369IB38</accession>
<proteinExistence type="predicted"/>
<sequence length="327" mass="37882">MDTTPNDTQTIGRFYGVNGKNLLRQYRDFQSGFKQWDQKFHAKQWLLHPQNLGSHLSIDETSLSHGELYTILTNKAAKGGKGSIVAAVAGTKAETVIEILRKIPESQRKKVKEITLDMAGNMELIAKRCFPKAARVTDRFHVQKLAMDALQELRIQHRWQAIEAENEALEQAKITQTDYQPEVLTNGDTIRQLLARSRYVLYKKSKDWTENQKQRAELLFERYPDLKKAYELTMALSHIFENTNDKLYGLARLAKWHEKVRQSGFKAFNTVARSIQNHYETILNYFDNRSTNASAESFNAKIKAFRAQVRGVRNVEFFLYRLTQLYA</sequence>
<evidence type="ECO:0000313" key="2">
    <source>
        <dbReference type="EMBL" id="RDB05667.1"/>
    </source>
</evidence>
<name>A0A369IB38_9BACT</name>
<dbReference type="Pfam" id="PF01610">
    <property type="entry name" value="DDE_Tnp_ISL3"/>
    <property type="match status" value="1"/>
</dbReference>
<comment type="caution">
    <text evidence="2">The sequence shown here is derived from an EMBL/GenBank/DDBJ whole genome shotgun (WGS) entry which is preliminary data.</text>
</comment>
<gene>
    <name evidence="2" type="ORF">DVG78_11760</name>
</gene>
<dbReference type="OrthoDB" id="2110692at2"/>
<evidence type="ECO:0000313" key="3">
    <source>
        <dbReference type="Proteomes" id="UP000253141"/>
    </source>
</evidence>
<dbReference type="AlphaFoldDB" id="A0A369IB38"/>
<dbReference type="PANTHER" id="PTHR33498">
    <property type="entry name" value="TRANSPOSASE FOR INSERTION SEQUENCE ELEMENT IS1557"/>
    <property type="match status" value="1"/>
</dbReference>
<protein>
    <submittedName>
        <fullName evidence="2">Transposase</fullName>
    </submittedName>
</protein>